<gene>
    <name evidence="2" type="primary">LOC141379156</name>
</gene>
<sequence>MDSTAAVAHIIGMGGTRSRRMSQLACRLFPWSHTRLKLLQAVHIPGELNHAPYGLSRQLLVPVEWRLHPESVQLTQVSLFASTENAHCQYVNTRFPMQEVFVQLMIGFVSLWWTFGGGTRLSVGTAARPTVAVLWPSRNELQKGQATVLCVASKGFPSDWTLSWKVDDSSRSSGVNVSPSELQEDGLYSWSSSLSLTESDLCVL</sequence>
<keyword evidence="1" id="KW-1185">Reference proteome</keyword>
<organism evidence="1 2">
    <name type="scientific">Danio rerio</name>
    <name type="common">Zebrafish</name>
    <name type="synonym">Brachydanio rerio</name>
    <dbReference type="NCBI Taxonomy" id="7955"/>
    <lineage>
        <taxon>Eukaryota</taxon>
        <taxon>Metazoa</taxon>
        <taxon>Chordata</taxon>
        <taxon>Craniata</taxon>
        <taxon>Vertebrata</taxon>
        <taxon>Euteleostomi</taxon>
        <taxon>Actinopterygii</taxon>
        <taxon>Neopterygii</taxon>
        <taxon>Teleostei</taxon>
        <taxon>Ostariophysi</taxon>
        <taxon>Cypriniformes</taxon>
        <taxon>Danionidae</taxon>
        <taxon>Danioninae</taxon>
        <taxon>Danio</taxon>
    </lineage>
</organism>
<proteinExistence type="predicted"/>
<accession>A0AC58I117</accession>
<dbReference type="Proteomes" id="UP000000437">
    <property type="component" value="Chromosome 19"/>
</dbReference>
<reference evidence="2" key="1">
    <citation type="submission" date="2025-08" db="UniProtKB">
        <authorList>
            <consortium name="RefSeq"/>
        </authorList>
    </citation>
    <scope>IDENTIFICATION</scope>
    <source>
        <strain evidence="2">Tuebingen</strain>
        <tissue evidence="2">Fibroblasts and whole tissue</tissue>
    </source>
</reference>
<protein>
    <submittedName>
        <fullName evidence="2">Uncharacterized protein</fullName>
    </submittedName>
</protein>
<evidence type="ECO:0000313" key="2">
    <source>
        <dbReference type="RefSeq" id="XP_073787930.1"/>
    </source>
</evidence>
<name>A0AC58I117_DANRE</name>
<dbReference type="RefSeq" id="XP_073787930.1">
    <property type="nucleotide sequence ID" value="XM_073931829.1"/>
</dbReference>
<evidence type="ECO:0000313" key="1">
    <source>
        <dbReference type="Proteomes" id="UP000000437"/>
    </source>
</evidence>